<keyword evidence="1" id="KW-0597">Phosphoprotein</keyword>
<gene>
    <name evidence="6" type="ORF">C7K25_07300</name>
</gene>
<keyword evidence="7" id="KW-1185">Reference proteome</keyword>
<organism evidence="6 7">
    <name type="scientific">Gulosibacter molinativorax</name>
    <dbReference type="NCBI Taxonomy" id="256821"/>
    <lineage>
        <taxon>Bacteria</taxon>
        <taxon>Bacillati</taxon>
        <taxon>Actinomycetota</taxon>
        <taxon>Actinomycetes</taxon>
        <taxon>Micrococcales</taxon>
        <taxon>Microbacteriaceae</taxon>
        <taxon>Gulosibacter</taxon>
    </lineage>
</organism>
<proteinExistence type="predicted"/>
<dbReference type="Pfam" id="PF01934">
    <property type="entry name" value="HepT-like"/>
    <property type="match status" value="1"/>
</dbReference>
<evidence type="ECO:0000256" key="2">
    <source>
        <dbReference type="ARBA" id="ARBA00022649"/>
    </source>
</evidence>
<evidence type="ECO:0000256" key="3">
    <source>
        <dbReference type="ARBA" id="ARBA00022722"/>
    </source>
</evidence>
<reference evidence="6" key="1">
    <citation type="submission" date="2018-03" db="EMBL/GenBank/DDBJ databases">
        <authorList>
            <person name="Nunes O.C."/>
            <person name="Lopes A.R."/>
            <person name="Froufe H."/>
            <person name="Munoz-Merida A."/>
            <person name="Barroso C."/>
            <person name="Egas C."/>
        </authorList>
    </citation>
    <scope>NUCLEOTIDE SEQUENCE</scope>
    <source>
        <strain evidence="6">ON4</strain>
    </source>
</reference>
<dbReference type="EMBL" id="PXVD01000010">
    <property type="protein sequence ID" value="MDJ1371173.1"/>
    <property type="molecule type" value="Genomic_DNA"/>
</dbReference>
<keyword evidence="3" id="KW-0540">Nuclease</keyword>
<evidence type="ECO:0000256" key="4">
    <source>
        <dbReference type="ARBA" id="ARBA00022741"/>
    </source>
</evidence>
<evidence type="ECO:0000313" key="7">
    <source>
        <dbReference type="Proteomes" id="UP001170379"/>
    </source>
</evidence>
<dbReference type="InterPro" id="IPR051813">
    <property type="entry name" value="HepT_RNase_toxin"/>
</dbReference>
<dbReference type="Proteomes" id="UP001170379">
    <property type="component" value="Unassembled WGS sequence"/>
</dbReference>
<keyword evidence="5" id="KW-0378">Hydrolase</keyword>
<sequence length="119" mass="13329">MKSRDAAALQEIVRLCDVSSRLVTRGHSWYASDPDNVPGLAAESLIVKIGENVARLSRDTLEKHPEVPWSLIKRMRDRLAHHYEGTDYEAVWDTLVVDLPVIREHIAGMGSDSSGERAH</sequence>
<protein>
    <submittedName>
        <fullName evidence="6">DUF86 domain-containing protein</fullName>
    </submittedName>
</protein>
<evidence type="ECO:0000256" key="1">
    <source>
        <dbReference type="ARBA" id="ARBA00022553"/>
    </source>
</evidence>
<evidence type="ECO:0000313" key="6">
    <source>
        <dbReference type="EMBL" id="MDJ1371173.1"/>
    </source>
</evidence>
<dbReference type="PANTHER" id="PTHR34139:SF1">
    <property type="entry name" value="RNASE MJ1380-RELATED"/>
    <property type="match status" value="1"/>
</dbReference>
<dbReference type="InterPro" id="IPR008201">
    <property type="entry name" value="HepT-like"/>
</dbReference>
<name>A0ABT7C7R7_9MICO</name>
<evidence type="ECO:0000256" key="5">
    <source>
        <dbReference type="ARBA" id="ARBA00022801"/>
    </source>
</evidence>
<comment type="caution">
    <text evidence="6">The sequence shown here is derived from an EMBL/GenBank/DDBJ whole genome shotgun (WGS) entry which is preliminary data.</text>
</comment>
<dbReference type="PANTHER" id="PTHR34139">
    <property type="entry name" value="UPF0331 PROTEIN MJ0127"/>
    <property type="match status" value="1"/>
</dbReference>
<accession>A0ABT7C7R7</accession>
<keyword evidence="2" id="KW-1277">Toxin-antitoxin system</keyword>
<keyword evidence="4" id="KW-0547">Nucleotide-binding</keyword>
<reference evidence="6" key="2">
    <citation type="journal article" date="2022" name="Sci. Rep.">
        <title>In silico prediction of the enzymes involved in the degradation of the herbicide molinate by Gulosibacter molinativorax ON4T.</title>
        <authorList>
            <person name="Lopes A.R."/>
            <person name="Bunin E."/>
            <person name="Viana A.T."/>
            <person name="Froufe H."/>
            <person name="Munoz-Merida A."/>
            <person name="Pinho D."/>
            <person name="Figueiredo J."/>
            <person name="Barroso C."/>
            <person name="Vaz-Moreira I."/>
            <person name="Bellanger X."/>
            <person name="Egas C."/>
            <person name="Nunes O.C."/>
        </authorList>
    </citation>
    <scope>NUCLEOTIDE SEQUENCE</scope>
    <source>
        <strain evidence="6">ON4</strain>
    </source>
</reference>